<dbReference type="Proteomes" id="UP000320762">
    <property type="component" value="Unassembled WGS sequence"/>
</dbReference>
<evidence type="ECO:0000313" key="3">
    <source>
        <dbReference type="Proteomes" id="UP000320762"/>
    </source>
</evidence>
<feature type="region of interest" description="Disordered" evidence="1">
    <location>
        <begin position="19"/>
        <end position="38"/>
    </location>
</feature>
<protein>
    <submittedName>
        <fullName evidence="2">Uncharacterized protein</fullName>
    </submittedName>
</protein>
<organism evidence="2 3">
    <name type="scientific">Schizophyllum amplum</name>
    <dbReference type="NCBI Taxonomy" id="97359"/>
    <lineage>
        <taxon>Eukaryota</taxon>
        <taxon>Fungi</taxon>
        <taxon>Dikarya</taxon>
        <taxon>Basidiomycota</taxon>
        <taxon>Agaricomycotina</taxon>
        <taxon>Agaricomycetes</taxon>
        <taxon>Agaricomycetidae</taxon>
        <taxon>Agaricales</taxon>
        <taxon>Schizophyllaceae</taxon>
        <taxon>Schizophyllum</taxon>
    </lineage>
</organism>
<sequence>MTTARAEVARFGGEAHGEVSRGALRRGRRVAPPAELRRSSPQPFVAILTALVAIIWTVDRPSKGASVDVF</sequence>
<name>A0A550BS79_9AGAR</name>
<reference evidence="2 3" key="1">
    <citation type="journal article" date="2019" name="New Phytol.">
        <title>Comparative genomics reveals unique wood-decay strategies and fruiting body development in the Schizophyllaceae.</title>
        <authorList>
            <person name="Almasi E."/>
            <person name="Sahu N."/>
            <person name="Krizsan K."/>
            <person name="Balint B."/>
            <person name="Kovacs G.M."/>
            <person name="Kiss B."/>
            <person name="Cseklye J."/>
            <person name="Drula E."/>
            <person name="Henrissat B."/>
            <person name="Nagy I."/>
            <person name="Chovatia M."/>
            <person name="Adam C."/>
            <person name="LaButti K."/>
            <person name="Lipzen A."/>
            <person name="Riley R."/>
            <person name="Grigoriev I.V."/>
            <person name="Nagy L.G."/>
        </authorList>
    </citation>
    <scope>NUCLEOTIDE SEQUENCE [LARGE SCALE GENOMIC DNA]</scope>
    <source>
        <strain evidence="2 3">NL-1724</strain>
    </source>
</reference>
<evidence type="ECO:0000256" key="1">
    <source>
        <dbReference type="SAM" id="MobiDB-lite"/>
    </source>
</evidence>
<evidence type="ECO:0000313" key="2">
    <source>
        <dbReference type="EMBL" id="TRM55395.1"/>
    </source>
</evidence>
<gene>
    <name evidence="2" type="ORF">BD626DRAFT_578084</name>
</gene>
<dbReference type="AlphaFoldDB" id="A0A550BS79"/>
<proteinExistence type="predicted"/>
<keyword evidence="3" id="KW-1185">Reference proteome</keyword>
<comment type="caution">
    <text evidence="2">The sequence shown here is derived from an EMBL/GenBank/DDBJ whole genome shotgun (WGS) entry which is preliminary data.</text>
</comment>
<dbReference type="EMBL" id="VDMD01000158">
    <property type="protein sequence ID" value="TRM55395.1"/>
    <property type="molecule type" value="Genomic_DNA"/>
</dbReference>
<accession>A0A550BS79</accession>